<evidence type="ECO:0000313" key="2">
    <source>
        <dbReference type="Proteomes" id="UP001174934"/>
    </source>
</evidence>
<organism evidence="1 2">
    <name type="scientific">Bombardia bombarda</name>
    <dbReference type="NCBI Taxonomy" id="252184"/>
    <lineage>
        <taxon>Eukaryota</taxon>
        <taxon>Fungi</taxon>
        <taxon>Dikarya</taxon>
        <taxon>Ascomycota</taxon>
        <taxon>Pezizomycotina</taxon>
        <taxon>Sordariomycetes</taxon>
        <taxon>Sordariomycetidae</taxon>
        <taxon>Sordariales</taxon>
        <taxon>Lasiosphaeriaceae</taxon>
        <taxon>Bombardia</taxon>
    </lineage>
</organism>
<keyword evidence="2" id="KW-1185">Reference proteome</keyword>
<comment type="caution">
    <text evidence="1">The sequence shown here is derived from an EMBL/GenBank/DDBJ whole genome shotgun (WGS) entry which is preliminary data.</text>
</comment>
<evidence type="ECO:0000313" key="1">
    <source>
        <dbReference type="EMBL" id="KAK0629565.1"/>
    </source>
</evidence>
<dbReference type="AlphaFoldDB" id="A0AA39XA87"/>
<protein>
    <submittedName>
        <fullName evidence="1">Uncharacterized protein</fullName>
    </submittedName>
</protein>
<accession>A0AA39XA87</accession>
<gene>
    <name evidence="1" type="ORF">B0T17DRAFT_506105</name>
</gene>
<proteinExistence type="predicted"/>
<sequence length="109" mass="12022">MSLINIKNYTDHATYLHNIAAPRGAKIPSSDMATCLATCGCGTGMHCLVAAYSVALEACIFLVLHTRAVYQQRDPGSWTYDMSWFLLLESDVGLLYVRGEDDQIYGLRG</sequence>
<reference evidence="1" key="1">
    <citation type="submission" date="2023-06" db="EMBL/GenBank/DDBJ databases">
        <title>Genome-scale phylogeny and comparative genomics of the fungal order Sordariales.</title>
        <authorList>
            <consortium name="Lawrence Berkeley National Laboratory"/>
            <person name="Hensen N."/>
            <person name="Bonometti L."/>
            <person name="Westerberg I."/>
            <person name="Brannstrom I.O."/>
            <person name="Guillou S."/>
            <person name="Cros-Aarteil S."/>
            <person name="Calhoun S."/>
            <person name="Haridas S."/>
            <person name="Kuo A."/>
            <person name="Mondo S."/>
            <person name="Pangilinan J."/>
            <person name="Riley R."/>
            <person name="LaButti K."/>
            <person name="Andreopoulos B."/>
            <person name="Lipzen A."/>
            <person name="Chen C."/>
            <person name="Yanf M."/>
            <person name="Daum C."/>
            <person name="Ng V."/>
            <person name="Clum A."/>
            <person name="Steindorff A."/>
            <person name="Ohm R."/>
            <person name="Martin F."/>
            <person name="Silar P."/>
            <person name="Natvig D."/>
            <person name="Lalanne C."/>
            <person name="Gautier V."/>
            <person name="Ament-velasquez S.L."/>
            <person name="Kruys A."/>
            <person name="Hutchinson M.I."/>
            <person name="Powell A.J."/>
            <person name="Barry K."/>
            <person name="Miller A.N."/>
            <person name="Grigoriev I.V."/>
            <person name="Debuchy R."/>
            <person name="Gladieux P."/>
            <person name="Thoren M.H."/>
            <person name="Johannesson H."/>
        </authorList>
    </citation>
    <scope>NUCLEOTIDE SEQUENCE</scope>
    <source>
        <strain evidence="1">SMH3391-2</strain>
    </source>
</reference>
<dbReference type="EMBL" id="JAULSR010000002">
    <property type="protein sequence ID" value="KAK0629565.1"/>
    <property type="molecule type" value="Genomic_DNA"/>
</dbReference>
<name>A0AA39XA87_9PEZI</name>
<dbReference type="Proteomes" id="UP001174934">
    <property type="component" value="Unassembled WGS sequence"/>
</dbReference>